<proteinExistence type="predicted"/>
<dbReference type="AlphaFoldDB" id="A0A059W232"/>
<sequence length="37" mass="3783">MTRHGTRRAPGGRIVGSVLALVMGVAAVPAVSLLLVR</sequence>
<evidence type="ECO:0000313" key="1">
    <source>
        <dbReference type="EMBL" id="GCB90978.1"/>
    </source>
</evidence>
<evidence type="ECO:0000313" key="2">
    <source>
        <dbReference type="Proteomes" id="UP000288351"/>
    </source>
</evidence>
<comment type="caution">
    <text evidence="1">The sequence shown here is derived from an EMBL/GenBank/DDBJ whole genome shotgun (WGS) entry which is preliminary data.</text>
</comment>
<organism evidence="1 2">
    <name type="scientific">Streptomyces noursei</name>
    <name type="common">Streptomyces albulus</name>
    <dbReference type="NCBI Taxonomy" id="1971"/>
    <lineage>
        <taxon>Bacteria</taxon>
        <taxon>Bacillati</taxon>
        <taxon>Actinomycetota</taxon>
        <taxon>Actinomycetes</taxon>
        <taxon>Kitasatosporales</taxon>
        <taxon>Streptomycetaceae</taxon>
        <taxon>Streptomyces</taxon>
    </lineage>
</organism>
<dbReference type="EMBL" id="BHXC01000006">
    <property type="protein sequence ID" value="GCB90978.1"/>
    <property type="molecule type" value="Genomic_DNA"/>
</dbReference>
<protein>
    <submittedName>
        <fullName evidence="1">Uncharacterized protein</fullName>
    </submittedName>
</protein>
<name>A0A059W232_STRNR</name>
<gene>
    <name evidence="1" type="ORF">SALB_03689</name>
</gene>
<reference evidence="1 2" key="1">
    <citation type="journal article" date="2019" name="Microbiol. Resour. Announc.">
        <title>Draft Genome Sequence of the Most Traditional epsilon-Poly-l-Lysine Producer, Streptomyces albulus NBRC14147.</title>
        <authorList>
            <person name="Yamanaka K."/>
            <person name="Hamano Y."/>
        </authorList>
    </citation>
    <scope>NUCLEOTIDE SEQUENCE [LARGE SCALE GENOMIC DNA]</scope>
    <source>
        <strain evidence="1 2">NBRC 14147</strain>
    </source>
</reference>
<dbReference type="Proteomes" id="UP000288351">
    <property type="component" value="Unassembled WGS sequence"/>
</dbReference>
<accession>A0A059W232</accession>